<dbReference type="EMBL" id="SPDQ01000017">
    <property type="protein sequence ID" value="TFH79552.1"/>
    <property type="molecule type" value="Genomic_DNA"/>
</dbReference>
<reference evidence="2 4" key="1">
    <citation type="submission" date="2018-05" db="EMBL/GenBank/DDBJ databases">
        <title>Complete genome sequence of Pseudomonas kribbensis 46-2(T).</title>
        <authorList>
            <person name="Jeong H."/>
            <person name="Lee S.-G."/>
            <person name="Rha E."/>
            <person name="Kim H."/>
        </authorList>
    </citation>
    <scope>NUCLEOTIDE SEQUENCE [LARGE SCALE GENOMIC DNA]</scope>
    <source>
        <strain evidence="2 4">46-2</strain>
    </source>
</reference>
<dbReference type="OrthoDB" id="6989968at2"/>
<dbReference type="Proteomes" id="UP000253720">
    <property type="component" value="Chromosome"/>
</dbReference>
<sequence>MRRLLLVSSLVLCLPFGSAFARVDAGDVATSAGVSASLYSTFKDHKMVIPARDDLSAFVASGGAIRGAYLESALQQVRQENPGLNASDEELANAILVHYEGLSQ</sequence>
<dbReference type="AlphaFoldDB" id="A0A345RNY3"/>
<evidence type="ECO:0000256" key="1">
    <source>
        <dbReference type="SAM" id="SignalP"/>
    </source>
</evidence>
<dbReference type="EMBL" id="CP029608">
    <property type="protein sequence ID" value="AXI60999.1"/>
    <property type="molecule type" value="Genomic_DNA"/>
</dbReference>
<dbReference type="Proteomes" id="UP000297555">
    <property type="component" value="Unassembled WGS sequence"/>
</dbReference>
<feature type="signal peptide" evidence="1">
    <location>
        <begin position="1"/>
        <end position="21"/>
    </location>
</feature>
<keyword evidence="1" id="KW-0732">Signal</keyword>
<feature type="chain" id="PRO_5044584511" evidence="1">
    <location>
        <begin position="22"/>
        <end position="104"/>
    </location>
</feature>
<evidence type="ECO:0000313" key="3">
    <source>
        <dbReference type="EMBL" id="TFH79552.1"/>
    </source>
</evidence>
<dbReference type="Pfam" id="PF09498">
    <property type="entry name" value="DUF2388"/>
    <property type="match status" value="1"/>
</dbReference>
<evidence type="ECO:0000313" key="5">
    <source>
        <dbReference type="Proteomes" id="UP000297555"/>
    </source>
</evidence>
<name>A0A345RNY3_9PSED</name>
<keyword evidence="4" id="KW-1185">Reference proteome</keyword>
<evidence type="ECO:0000313" key="4">
    <source>
        <dbReference type="Proteomes" id="UP000253720"/>
    </source>
</evidence>
<evidence type="ECO:0000313" key="2">
    <source>
        <dbReference type="EMBL" id="AXI60999.1"/>
    </source>
</evidence>
<protein>
    <submittedName>
        <fullName evidence="3">DUF2388 domain-containing protein</fullName>
    </submittedName>
</protein>
<proteinExistence type="predicted"/>
<dbReference type="RefSeq" id="WP_114882220.1">
    <property type="nucleotide sequence ID" value="NZ_CP029608.1"/>
</dbReference>
<gene>
    <name evidence="2" type="ORF">DLD99_11120</name>
    <name evidence="3" type="ORF">E4J90_17185</name>
</gene>
<dbReference type="KEGG" id="pke:DLD99_11120"/>
<organism evidence="2 4">
    <name type="scientific">Pseudomonas kribbensis</name>
    <dbReference type="NCBI Taxonomy" id="1628086"/>
    <lineage>
        <taxon>Bacteria</taxon>
        <taxon>Pseudomonadati</taxon>
        <taxon>Pseudomonadota</taxon>
        <taxon>Gammaproteobacteria</taxon>
        <taxon>Pseudomonadales</taxon>
        <taxon>Pseudomonadaceae</taxon>
        <taxon>Pseudomonas</taxon>
    </lineage>
</organism>
<dbReference type="NCBIfam" id="TIGR02448">
    <property type="entry name" value="conserverd hypothetical protein"/>
    <property type="match status" value="1"/>
</dbReference>
<dbReference type="InterPro" id="IPR012661">
    <property type="entry name" value="CHP02448"/>
</dbReference>
<accession>A0A345RNY3</accession>
<reference evidence="3 5" key="2">
    <citation type="submission" date="2019-03" db="EMBL/GenBank/DDBJ databases">
        <title>Draft genome sequence of humic substances-degrading Pseudomonas kribbensis CHA-19 from forest soil.</title>
        <authorList>
            <person name="Kim D."/>
        </authorList>
    </citation>
    <scope>NUCLEOTIDE SEQUENCE [LARGE SCALE GENOMIC DNA]</scope>
    <source>
        <strain evidence="3 5">CHA-19</strain>
    </source>
</reference>